<keyword evidence="2 5" id="KW-0963">Cytoplasm</keyword>
<dbReference type="CDD" id="cd05789">
    <property type="entry name" value="S1_Rrp4"/>
    <property type="match status" value="1"/>
</dbReference>
<protein>
    <recommendedName>
        <fullName evidence="5">Exosome complex component Rrp4</fullName>
    </recommendedName>
</protein>
<proteinExistence type="inferred from homology"/>
<dbReference type="AlphaFoldDB" id="A0A2U9IQE2"/>
<evidence type="ECO:0000313" key="7">
    <source>
        <dbReference type="EMBL" id="AWR98268.1"/>
    </source>
</evidence>
<organism evidence="7 8">
    <name type="scientific">Acidianus sulfidivorans JP7</name>
    <dbReference type="NCBI Taxonomy" id="619593"/>
    <lineage>
        <taxon>Archaea</taxon>
        <taxon>Thermoproteota</taxon>
        <taxon>Thermoprotei</taxon>
        <taxon>Sulfolobales</taxon>
        <taxon>Sulfolobaceae</taxon>
        <taxon>Acidianus</taxon>
    </lineage>
</organism>
<comment type="subunit">
    <text evidence="5">Component of the archaeal exosome complex. Forms a trimer of Rrp4 and/or Csl4 subunits. The trimer associates with an hexameric ring-like arrangement composed of 3 Rrp41-Rrp42 heterodimers.</text>
</comment>
<dbReference type="GO" id="GO:0000467">
    <property type="term" value="P:exonucleolytic trimming to generate mature 3'-end of 5.8S rRNA from tricistronic rRNA transcript (SSU-rRNA, 5.8S rRNA, LSU-rRNA)"/>
    <property type="evidence" value="ECO:0007669"/>
    <property type="project" value="TreeGrafter"/>
</dbReference>
<dbReference type="NCBIfam" id="NF003181">
    <property type="entry name" value="PRK04163.1-1"/>
    <property type="match status" value="1"/>
</dbReference>
<name>A0A2U9IQE2_9CREN</name>
<sequence length="247" mass="27529">MMSNNSNNIKIYYQTRSIVTPGDILAEGNIQIAWTPYVYRQNNKYFSSVIGIFEPKGNVFEVIPLEGSKYFPKIGDTVIGLVEDIELYGWIVDIKAPYLAYLPASTLLGRPVNPGEDLRKYIDVGDYVIAKLENFDRTTSPTLSVKGKGLGRLNGGNIIDILPVKVPRVIGKGKSMLEVLTTETSCEIIVGQNGRIWANCPSKDMEDILFFAIKTIERESHIKGLTDRIKNLINKKKGELNVTNSKA</sequence>
<evidence type="ECO:0000259" key="6">
    <source>
        <dbReference type="PROSITE" id="PS50126"/>
    </source>
</evidence>
<evidence type="ECO:0000313" key="8">
    <source>
        <dbReference type="Proteomes" id="UP000248410"/>
    </source>
</evidence>
<dbReference type="InterPro" id="IPR036612">
    <property type="entry name" value="KH_dom_type_1_sf"/>
</dbReference>
<dbReference type="InterPro" id="IPR003029">
    <property type="entry name" value="S1_domain"/>
</dbReference>
<dbReference type="RefSeq" id="WP_110381144.1">
    <property type="nucleotide sequence ID" value="NZ_CP029288.2"/>
</dbReference>
<dbReference type="PROSITE" id="PS50126">
    <property type="entry name" value="S1"/>
    <property type="match status" value="1"/>
</dbReference>
<dbReference type="Pfam" id="PF15985">
    <property type="entry name" value="KH_6"/>
    <property type="match status" value="1"/>
</dbReference>
<gene>
    <name evidence="5" type="primary">rrp4</name>
    <name evidence="7" type="ORF">DFR86_06695</name>
</gene>
<dbReference type="InterPro" id="IPR048565">
    <property type="entry name" value="S1_RRP4"/>
</dbReference>
<dbReference type="GO" id="GO:0034475">
    <property type="term" value="P:U4 snRNA 3'-end processing"/>
    <property type="evidence" value="ECO:0007669"/>
    <property type="project" value="TreeGrafter"/>
</dbReference>
<keyword evidence="8" id="KW-1185">Reference proteome</keyword>
<accession>A0A2U9IQE2</accession>
<dbReference type="Gene3D" id="2.40.50.100">
    <property type="match status" value="1"/>
</dbReference>
<evidence type="ECO:0000256" key="4">
    <source>
        <dbReference type="ARBA" id="ARBA00022884"/>
    </source>
</evidence>
<dbReference type="InterPro" id="IPR054371">
    <property type="entry name" value="RRP4_N"/>
</dbReference>
<comment type="similarity">
    <text evidence="1 5">Belongs to the RRP4 family.</text>
</comment>
<evidence type="ECO:0000256" key="3">
    <source>
        <dbReference type="ARBA" id="ARBA00022835"/>
    </source>
</evidence>
<dbReference type="OrthoDB" id="35160at2157"/>
<evidence type="ECO:0000256" key="2">
    <source>
        <dbReference type="ARBA" id="ARBA00022490"/>
    </source>
</evidence>
<dbReference type="HAMAP" id="MF_00623">
    <property type="entry name" value="Exosome_Rrp4"/>
    <property type="match status" value="1"/>
</dbReference>
<dbReference type="KEGG" id="asul:DFR86_06695"/>
<dbReference type="CDD" id="cd22524">
    <property type="entry name" value="KH-I_Rrp4_prokar"/>
    <property type="match status" value="1"/>
</dbReference>
<dbReference type="EMBL" id="CP029288">
    <property type="protein sequence ID" value="AWR98268.1"/>
    <property type="molecule type" value="Genomic_DNA"/>
</dbReference>
<dbReference type="Gene3D" id="3.30.1370.10">
    <property type="entry name" value="K Homology domain, type 1"/>
    <property type="match status" value="1"/>
</dbReference>
<comment type="function">
    <text evidence="5">Non-catalytic component of the exosome, which is a complex involved in RNA degradation. Increases the RNA binding and the efficiency of RNA degradation. Confers strong poly(A) specificity to the exosome.</text>
</comment>
<dbReference type="SUPFAM" id="SSF50249">
    <property type="entry name" value="Nucleic acid-binding proteins"/>
    <property type="match status" value="1"/>
</dbReference>
<dbReference type="GO" id="GO:0005737">
    <property type="term" value="C:cytoplasm"/>
    <property type="evidence" value="ECO:0007669"/>
    <property type="project" value="UniProtKB-SubCell"/>
</dbReference>
<comment type="subcellular location">
    <subcellularLocation>
        <location evidence="5">Cytoplasm</location>
    </subcellularLocation>
</comment>
<dbReference type="InterPro" id="IPR023474">
    <property type="entry name" value="Rrp4"/>
</dbReference>
<feature type="domain" description="S1 motif" evidence="6">
    <location>
        <begin position="75"/>
        <end position="146"/>
    </location>
</feature>
<dbReference type="SUPFAM" id="SSF54791">
    <property type="entry name" value="Eukaryotic type KH-domain (KH-domain type I)"/>
    <property type="match status" value="1"/>
</dbReference>
<dbReference type="Gene3D" id="2.40.50.140">
    <property type="entry name" value="Nucleic acid-binding proteins"/>
    <property type="match status" value="1"/>
</dbReference>
<keyword evidence="4 5" id="KW-0694">RNA-binding</keyword>
<dbReference type="PANTHER" id="PTHR21321:SF4">
    <property type="entry name" value="EXOSOME COMPLEX COMPONENT RRP4"/>
    <property type="match status" value="1"/>
</dbReference>
<dbReference type="PANTHER" id="PTHR21321">
    <property type="entry name" value="PNAS-3 RELATED"/>
    <property type="match status" value="1"/>
</dbReference>
<dbReference type="SMART" id="SM00316">
    <property type="entry name" value="S1"/>
    <property type="match status" value="1"/>
</dbReference>
<reference evidence="7 8" key="1">
    <citation type="submission" date="2018-05" db="EMBL/GenBank/DDBJ databases">
        <title>Complete Genome Sequences of Extremely Thermoacidophilic, Metal-Mobilizing Type-Strain Members of the Archaeal Family Sulfolobaceae: Acidianus brierleyi DSM-1651T, Acidianus sulfidivorans DSM-18786T, Metallosphaera hakonensis DSM-7519T, and Metallosphaera prunae DSM-10039T.</title>
        <authorList>
            <person name="Counts J.A."/>
            <person name="Kelly R.M."/>
        </authorList>
    </citation>
    <scope>NUCLEOTIDE SEQUENCE [LARGE SCALE GENOMIC DNA]</scope>
    <source>
        <strain evidence="7 8">JP7</strain>
    </source>
</reference>
<dbReference type="InterPro" id="IPR012340">
    <property type="entry name" value="NA-bd_OB-fold"/>
</dbReference>
<dbReference type="InterPro" id="IPR004088">
    <property type="entry name" value="KH_dom_type_1"/>
</dbReference>
<evidence type="ECO:0000256" key="5">
    <source>
        <dbReference type="HAMAP-Rule" id="MF_00623"/>
    </source>
</evidence>
<dbReference type="SUPFAM" id="SSF110324">
    <property type="entry name" value="Ribosomal L27 protein-like"/>
    <property type="match status" value="1"/>
</dbReference>
<dbReference type="GO" id="GO:0000178">
    <property type="term" value="C:exosome (RNase complex)"/>
    <property type="evidence" value="ECO:0007669"/>
    <property type="project" value="UniProtKB-KW"/>
</dbReference>
<dbReference type="GeneID" id="36837642"/>
<keyword evidence="3 5" id="KW-0271">Exosome</keyword>
<dbReference type="GO" id="GO:0071034">
    <property type="term" value="P:CUT catabolic process"/>
    <property type="evidence" value="ECO:0007669"/>
    <property type="project" value="TreeGrafter"/>
</dbReference>
<dbReference type="GO" id="GO:0008143">
    <property type="term" value="F:poly(A) binding"/>
    <property type="evidence" value="ECO:0007669"/>
    <property type="project" value="InterPro"/>
</dbReference>
<dbReference type="GO" id="GO:0071051">
    <property type="term" value="P:poly(A)-dependent snoRNA 3'-end processing"/>
    <property type="evidence" value="ECO:0007669"/>
    <property type="project" value="TreeGrafter"/>
</dbReference>
<dbReference type="InterPro" id="IPR026699">
    <property type="entry name" value="Exosome_RNA_bind1/RRP40/RRP4"/>
</dbReference>
<dbReference type="Proteomes" id="UP000248410">
    <property type="component" value="Chromosome"/>
</dbReference>
<dbReference type="Pfam" id="PF22625">
    <property type="entry name" value="ECR1_N_2"/>
    <property type="match status" value="1"/>
</dbReference>
<evidence type="ECO:0000256" key="1">
    <source>
        <dbReference type="ARBA" id="ARBA00009155"/>
    </source>
</evidence>